<name>E9HDX0_DAPPU</name>
<accession>E9HDX0</accession>
<evidence type="ECO:0000313" key="3">
    <source>
        <dbReference type="Proteomes" id="UP000000305"/>
    </source>
</evidence>
<sequence length="312" mass="35404">MEKETVKDKRCVLHIDNLPSSANIILFQDFTLKKCQDAELVHKYRLNKGTSFYKDIVLPSVPDSHSGYHSKCYSKYTAVSSASKQRVVQQKESDDTPSPEASAEPLPEVNHNIGRRSLRSKPTDTETDKSSHIFPTVCLFCEKKDKKISGKREVLNQILTIEFQEIILGVDLVAKEGRYHNSCRKAYSYQAAVISRRLSEQSEKATSDSQRKSAIRKNAFDSTTSYIEAHIFVNEEVHRFNTIAEHYTMVLAEFGFDYEDLAYVRKDFFLAKLPCKTAPSSLEDIVVSENEEDEEVEDGSSDDDSADDSEDD</sequence>
<feature type="compositionally biased region" description="Low complexity" evidence="1">
    <location>
        <begin position="98"/>
        <end position="108"/>
    </location>
</feature>
<proteinExistence type="predicted"/>
<feature type="compositionally biased region" description="Acidic residues" evidence="1">
    <location>
        <begin position="289"/>
        <end position="312"/>
    </location>
</feature>
<evidence type="ECO:0000313" key="2">
    <source>
        <dbReference type="EMBL" id="EFX70001.1"/>
    </source>
</evidence>
<evidence type="ECO:0000256" key="1">
    <source>
        <dbReference type="SAM" id="MobiDB-lite"/>
    </source>
</evidence>
<dbReference type="OrthoDB" id="10636687at2759"/>
<feature type="region of interest" description="Disordered" evidence="1">
    <location>
        <begin position="84"/>
        <end position="128"/>
    </location>
</feature>
<dbReference type="EMBL" id="GL732626">
    <property type="protein sequence ID" value="EFX70001.1"/>
    <property type="molecule type" value="Genomic_DNA"/>
</dbReference>
<organism evidence="2 3">
    <name type="scientific">Daphnia pulex</name>
    <name type="common">Water flea</name>
    <dbReference type="NCBI Taxonomy" id="6669"/>
    <lineage>
        <taxon>Eukaryota</taxon>
        <taxon>Metazoa</taxon>
        <taxon>Ecdysozoa</taxon>
        <taxon>Arthropoda</taxon>
        <taxon>Crustacea</taxon>
        <taxon>Branchiopoda</taxon>
        <taxon>Diplostraca</taxon>
        <taxon>Cladocera</taxon>
        <taxon>Anomopoda</taxon>
        <taxon>Daphniidae</taxon>
        <taxon>Daphnia</taxon>
    </lineage>
</organism>
<protein>
    <submittedName>
        <fullName evidence="2">Uncharacterized protein</fullName>
    </submittedName>
</protein>
<dbReference type="InParanoid" id="E9HDX0"/>
<reference evidence="2 3" key="1">
    <citation type="journal article" date="2011" name="Science">
        <title>The ecoresponsive genome of Daphnia pulex.</title>
        <authorList>
            <person name="Colbourne J.K."/>
            <person name="Pfrender M.E."/>
            <person name="Gilbert D."/>
            <person name="Thomas W.K."/>
            <person name="Tucker A."/>
            <person name="Oakley T.H."/>
            <person name="Tokishita S."/>
            <person name="Aerts A."/>
            <person name="Arnold G.J."/>
            <person name="Basu M.K."/>
            <person name="Bauer D.J."/>
            <person name="Caceres C.E."/>
            <person name="Carmel L."/>
            <person name="Casola C."/>
            <person name="Choi J.H."/>
            <person name="Detter J.C."/>
            <person name="Dong Q."/>
            <person name="Dusheyko S."/>
            <person name="Eads B.D."/>
            <person name="Frohlich T."/>
            <person name="Geiler-Samerotte K.A."/>
            <person name="Gerlach D."/>
            <person name="Hatcher P."/>
            <person name="Jogdeo S."/>
            <person name="Krijgsveld J."/>
            <person name="Kriventseva E.V."/>
            <person name="Kultz D."/>
            <person name="Laforsch C."/>
            <person name="Lindquist E."/>
            <person name="Lopez J."/>
            <person name="Manak J.R."/>
            <person name="Muller J."/>
            <person name="Pangilinan J."/>
            <person name="Patwardhan R.P."/>
            <person name="Pitluck S."/>
            <person name="Pritham E.J."/>
            <person name="Rechtsteiner A."/>
            <person name="Rho M."/>
            <person name="Rogozin I.B."/>
            <person name="Sakarya O."/>
            <person name="Salamov A."/>
            <person name="Schaack S."/>
            <person name="Shapiro H."/>
            <person name="Shiga Y."/>
            <person name="Skalitzky C."/>
            <person name="Smith Z."/>
            <person name="Souvorov A."/>
            <person name="Sung W."/>
            <person name="Tang Z."/>
            <person name="Tsuchiya D."/>
            <person name="Tu H."/>
            <person name="Vos H."/>
            <person name="Wang M."/>
            <person name="Wolf Y.I."/>
            <person name="Yamagata H."/>
            <person name="Yamada T."/>
            <person name="Ye Y."/>
            <person name="Shaw J.R."/>
            <person name="Andrews J."/>
            <person name="Crease T.J."/>
            <person name="Tang H."/>
            <person name="Lucas S.M."/>
            <person name="Robertson H.M."/>
            <person name="Bork P."/>
            <person name="Koonin E.V."/>
            <person name="Zdobnov E.M."/>
            <person name="Grigoriev I.V."/>
            <person name="Lynch M."/>
            <person name="Boore J.L."/>
        </authorList>
    </citation>
    <scope>NUCLEOTIDE SEQUENCE [LARGE SCALE GENOMIC DNA]</scope>
</reference>
<feature type="region of interest" description="Disordered" evidence="1">
    <location>
        <begin position="282"/>
        <end position="312"/>
    </location>
</feature>
<dbReference type="Proteomes" id="UP000000305">
    <property type="component" value="Unassembled WGS sequence"/>
</dbReference>
<dbReference type="HOGENOM" id="CLU_892138_0_0_1"/>
<dbReference type="KEGG" id="dpx:DAPPUDRAFT_328508"/>
<keyword evidence="3" id="KW-1185">Reference proteome</keyword>
<dbReference type="AlphaFoldDB" id="E9HDX0"/>
<gene>
    <name evidence="2" type="ORF">DAPPUDRAFT_328508</name>
</gene>